<dbReference type="InterPro" id="IPR035895">
    <property type="entry name" value="HPr-like_sf"/>
</dbReference>
<evidence type="ECO:0000256" key="8">
    <source>
        <dbReference type="ARBA" id="ARBA00022597"/>
    </source>
</evidence>
<dbReference type="InterPro" id="IPR001127">
    <property type="entry name" value="PTS_EIIA_1_perm"/>
</dbReference>
<dbReference type="InterPro" id="IPR000121">
    <property type="entry name" value="PEP_util_C"/>
</dbReference>
<evidence type="ECO:0000256" key="4">
    <source>
        <dbReference type="ARBA" id="ARBA00007837"/>
    </source>
</evidence>
<proteinExistence type="inferred from homology"/>
<organism evidence="16 17">
    <name type="scientific">Sphingomonas telluris</name>
    <dbReference type="NCBI Taxonomy" id="2907998"/>
    <lineage>
        <taxon>Bacteria</taxon>
        <taxon>Pseudomonadati</taxon>
        <taxon>Pseudomonadota</taxon>
        <taxon>Alphaproteobacteria</taxon>
        <taxon>Sphingomonadales</taxon>
        <taxon>Sphingomonadaceae</taxon>
        <taxon>Sphingomonas</taxon>
    </lineage>
</organism>
<keyword evidence="17" id="KW-1185">Reference proteome</keyword>
<evidence type="ECO:0000259" key="15">
    <source>
        <dbReference type="PROSITE" id="PS51350"/>
    </source>
</evidence>
<dbReference type="Pfam" id="PF00381">
    <property type="entry name" value="PTS-HPr"/>
    <property type="match status" value="1"/>
</dbReference>
<dbReference type="InterPro" id="IPR008731">
    <property type="entry name" value="PTS_EIN"/>
</dbReference>
<gene>
    <name evidence="16" type="primary">ptsP</name>
    <name evidence="16" type="ORF">LZ016_07160</name>
</gene>
<dbReference type="InterPro" id="IPR002114">
    <property type="entry name" value="PTS_HPr_Ser_P_site"/>
</dbReference>
<dbReference type="PROSITE" id="PS00369">
    <property type="entry name" value="PTS_HPR_HIS"/>
    <property type="match status" value="1"/>
</dbReference>
<dbReference type="Pfam" id="PF02896">
    <property type="entry name" value="PEP-utilizers_C"/>
    <property type="match status" value="1"/>
</dbReference>
<evidence type="ECO:0000256" key="6">
    <source>
        <dbReference type="ARBA" id="ARBA00022448"/>
    </source>
</evidence>
<keyword evidence="6" id="KW-0813">Transport</keyword>
<dbReference type="PROSITE" id="PS51350">
    <property type="entry name" value="PTS_HPR_DOM"/>
    <property type="match status" value="1"/>
</dbReference>
<evidence type="ECO:0000256" key="1">
    <source>
        <dbReference type="ARBA" id="ARBA00000683"/>
    </source>
</evidence>
<reference evidence="16 17" key="1">
    <citation type="submission" date="2022-03" db="EMBL/GenBank/DDBJ databases">
        <authorList>
            <person name="Jo J.-H."/>
            <person name="Im W.-T."/>
        </authorList>
    </citation>
    <scope>NUCLEOTIDE SEQUENCE [LARGE SCALE GENOMIC DNA]</scope>
    <source>
        <strain evidence="16 17">SM33</strain>
    </source>
</reference>
<feature type="domain" description="PTS EIIA type-1" evidence="14">
    <location>
        <begin position="22"/>
        <end position="126"/>
    </location>
</feature>
<dbReference type="Gene3D" id="2.70.70.10">
    <property type="entry name" value="Glucose Permease (Domain IIA)"/>
    <property type="match status" value="1"/>
</dbReference>
<evidence type="ECO:0000256" key="5">
    <source>
        <dbReference type="ARBA" id="ARBA00012232"/>
    </source>
</evidence>
<keyword evidence="11" id="KW-0479">Metal-binding</keyword>
<dbReference type="SUPFAM" id="SSF55594">
    <property type="entry name" value="HPr-like"/>
    <property type="match status" value="1"/>
</dbReference>
<dbReference type="NCBIfam" id="TIGR00830">
    <property type="entry name" value="PTBA"/>
    <property type="match status" value="1"/>
</dbReference>
<dbReference type="InterPro" id="IPR023151">
    <property type="entry name" value="PEP_util_CS"/>
</dbReference>
<dbReference type="EC" id="2.7.3.9" evidence="5"/>
<comment type="caution">
    <text evidence="16">The sequence shown here is derived from an EMBL/GenBank/DDBJ whole genome shotgun (WGS) entry which is preliminary data.</text>
</comment>
<comment type="cofactor">
    <cofactor evidence="2">
        <name>Mg(2+)</name>
        <dbReference type="ChEBI" id="CHEBI:18420"/>
    </cofactor>
</comment>
<dbReference type="SUPFAM" id="SSF47831">
    <property type="entry name" value="Enzyme I of the PEP:sugar phosphotransferase system HPr-binding (sub)domain"/>
    <property type="match status" value="1"/>
</dbReference>
<dbReference type="PANTHER" id="PTHR46244">
    <property type="entry name" value="PHOSPHOENOLPYRUVATE-PROTEIN PHOSPHOTRANSFERASE"/>
    <property type="match status" value="1"/>
</dbReference>
<dbReference type="SUPFAM" id="SSF51261">
    <property type="entry name" value="Duplicated hybrid motif"/>
    <property type="match status" value="1"/>
</dbReference>
<dbReference type="PROSITE" id="PS00371">
    <property type="entry name" value="PTS_EIIA_TYPE_1_HIS"/>
    <property type="match status" value="1"/>
</dbReference>
<dbReference type="CDD" id="cd00367">
    <property type="entry name" value="PTS-HPr_like"/>
    <property type="match status" value="1"/>
</dbReference>
<comment type="similarity">
    <text evidence="4">Belongs to the PEP-utilizing enzyme family.</text>
</comment>
<dbReference type="PROSITE" id="PS51093">
    <property type="entry name" value="PTS_EIIA_TYPE_1"/>
    <property type="match status" value="1"/>
</dbReference>
<dbReference type="EMBL" id="JAKZHW010000001">
    <property type="protein sequence ID" value="MCH8615877.1"/>
    <property type="molecule type" value="Genomic_DNA"/>
</dbReference>
<dbReference type="InterPro" id="IPR000032">
    <property type="entry name" value="HPr-like"/>
</dbReference>
<dbReference type="InterPro" id="IPR036618">
    <property type="entry name" value="PtsI_HPr-bd_sf"/>
</dbReference>
<evidence type="ECO:0000256" key="13">
    <source>
        <dbReference type="ARBA" id="ARBA00022842"/>
    </source>
</evidence>
<dbReference type="Proteomes" id="UP001203058">
    <property type="component" value="Unassembled WGS sequence"/>
</dbReference>
<evidence type="ECO:0000256" key="3">
    <source>
        <dbReference type="ARBA" id="ARBA00004496"/>
    </source>
</evidence>
<dbReference type="GO" id="GO:0008965">
    <property type="term" value="F:phosphoenolpyruvate-protein phosphotransferase activity"/>
    <property type="evidence" value="ECO:0007669"/>
    <property type="project" value="UniProtKB-EC"/>
</dbReference>
<dbReference type="InterPro" id="IPR050499">
    <property type="entry name" value="PEP-utilizing_PTS_enzyme"/>
</dbReference>
<dbReference type="InterPro" id="IPR036637">
    <property type="entry name" value="Phosphohistidine_dom_sf"/>
</dbReference>
<keyword evidence="13" id="KW-0460">Magnesium</keyword>
<dbReference type="SUPFAM" id="SSF51621">
    <property type="entry name" value="Phosphoenolpyruvate/pyruvate domain"/>
    <property type="match status" value="1"/>
</dbReference>
<dbReference type="Pfam" id="PF05524">
    <property type="entry name" value="PEP-utilisers_N"/>
    <property type="match status" value="1"/>
</dbReference>
<name>A0ABS9VLN3_9SPHN</name>
<dbReference type="InterPro" id="IPR006318">
    <property type="entry name" value="PTS_EI-like"/>
</dbReference>
<dbReference type="InterPro" id="IPR001020">
    <property type="entry name" value="PTS_HPr_His_P_site"/>
</dbReference>
<dbReference type="RefSeq" id="WP_241446713.1">
    <property type="nucleotide sequence ID" value="NZ_JAKZHW010000001.1"/>
</dbReference>
<dbReference type="InterPro" id="IPR008279">
    <property type="entry name" value="PEP-util_enz_mobile_dom"/>
</dbReference>
<evidence type="ECO:0000313" key="17">
    <source>
        <dbReference type="Proteomes" id="UP001203058"/>
    </source>
</evidence>
<sequence>MTDVVLQAPVRGWLTPLEEVPDPVFAERMMGDGLAIDPLENLIRAPADATVISIPDTAHAVTLRLANGAELLIHIGLETVALGGKGFRALCVAGEVVKAGDPLIEFDLAAVAAVAKSLVTPLIVANEGFDLTPDRLSRPVRNGEPIATVRGVANASALSAEGETYERSVRVDAANGLHARPAARIAALVKSFPADVSVARADRTANAKSVVALMGLGVRQGDELRIIGRGSQGQAAADAVVALIEAGLGEEQSGAALPVHARRGGAVCASPGLAVGTIVQFRAADLTVERDGKGLARERELLANALNSVRGSLSGDSAVEAGLAEAHLELLEDPELNGAAARQIAEGRSAGFAWRVACEAARETLRATGDALLMERAADLLDIERRVIALLTGDAGSASVDLPAEALIVAPDLLPSEFLALDRSRLAGICTAEGGPTSHVAILAASAGIPMLAAAGPSVLQLPEGSVAILDAERCILEAPPSPERLQDARAEVEERRNRRSAEVERAQELCFTADGARIEVFANLASAAEASSAVRAGAEGCGLLRTEFLFLGRDSAPDEEEQRAAYAKIAAALDGRPLIVRTIDIGADKQVSYLGVPREENPALGLRGVRLNLARPELLQTQLRAVLRAVPTEQLRIMLPMIADVSELLEARAALEEAQRSVGVTDRVSLGIMIETPASAMLARELAAEADFLSVGTNDLTQYTLAADRTNAGVSGMIDAFHPAVLRLIDCAGEGAAAHGRCLAVCGGLASDPLAAALLIGLGVTELSAAPAAIPAVKAVVRGLRTDQCRKVAKRACAAASAAEVRAVAAEALS</sequence>
<comment type="subcellular location">
    <subcellularLocation>
        <location evidence="3">Cytoplasm</location>
    </subcellularLocation>
</comment>
<dbReference type="InterPro" id="IPR011055">
    <property type="entry name" value="Dup_hybrid_motif"/>
</dbReference>
<dbReference type="SUPFAM" id="SSF52009">
    <property type="entry name" value="Phosphohistidine domain"/>
    <property type="match status" value="1"/>
</dbReference>
<evidence type="ECO:0000256" key="9">
    <source>
        <dbReference type="ARBA" id="ARBA00022679"/>
    </source>
</evidence>
<keyword evidence="9 16" id="KW-0808">Transferase</keyword>
<feature type="domain" description="HPr" evidence="15">
    <location>
        <begin position="164"/>
        <end position="251"/>
    </location>
</feature>
<evidence type="ECO:0000259" key="14">
    <source>
        <dbReference type="PROSITE" id="PS51093"/>
    </source>
</evidence>
<keyword evidence="12" id="KW-0418">Kinase</keyword>
<dbReference type="PANTHER" id="PTHR46244:SF6">
    <property type="entry name" value="PHOSPHOENOLPYRUVATE-PROTEIN PHOSPHOTRANSFERASE"/>
    <property type="match status" value="1"/>
</dbReference>
<keyword evidence="10" id="KW-0598">Phosphotransferase system</keyword>
<dbReference type="PROSITE" id="PS00742">
    <property type="entry name" value="PEP_ENZYMES_2"/>
    <property type="match status" value="1"/>
</dbReference>
<dbReference type="Gene3D" id="3.50.30.10">
    <property type="entry name" value="Phosphohistidine domain"/>
    <property type="match status" value="1"/>
</dbReference>
<evidence type="ECO:0000256" key="11">
    <source>
        <dbReference type="ARBA" id="ARBA00022723"/>
    </source>
</evidence>
<dbReference type="Pfam" id="PF00391">
    <property type="entry name" value="PEP-utilizers"/>
    <property type="match status" value="1"/>
</dbReference>
<dbReference type="InterPro" id="IPR040442">
    <property type="entry name" value="Pyrv_kinase-like_dom_sf"/>
</dbReference>
<dbReference type="Pfam" id="PF00358">
    <property type="entry name" value="PTS_EIIA_1"/>
    <property type="match status" value="1"/>
</dbReference>
<dbReference type="Gene3D" id="1.10.274.10">
    <property type="entry name" value="PtsI, HPr-binding domain"/>
    <property type="match status" value="1"/>
</dbReference>
<accession>A0ABS9VLN3</accession>
<dbReference type="Gene3D" id="3.20.20.60">
    <property type="entry name" value="Phosphoenolpyruvate-binding domains"/>
    <property type="match status" value="1"/>
</dbReference>
<evidence type="ECO:0000256" key="10">
    <source>
        <dbReference type="ARBA" id="ARBA00022683"/>
    </source>
</evidence>
<dbReference type="NCBIfam" id="TIGR01003">
    <property type="entry name" value="PTS_HPr_family"/>
    <property type="match status" value="1"/>
</dbReference>
<dbReference type="PROSITE" id="PS00589">
    <property type="entry name" value="PTS_HPR_SER"/>
    <property type="match status" value="1"/>
</dbReference>
<evidence type="ECO:0000256" key="2">
    <source>
        <dbReference type="ARBA" id="ARBA00001946"/>
    </source>
</evidence>
<dbReference type="NCBIfam" id="TIGR01417">
    <property type="entry name" value="PTS_I_fam"/>
    <property type="match status" value="1"/>
</dbReference>
<protein>
    <recommendedName>
        <fullName evidence="5">phosphoenolpyruvate--protein phosphotransferase</fullName>
        <ecNumber evidence="5">2.7.3.9</ecNumber>
    </recommendedName>
</protein>
<dbReference type="InterPro" id="IPR015813">
    <property type="entry name" value="Pyrv/PenolPyrv_kinase-like_dom"/>
</dbReference>
<evidence type="ECO:0000256" key="12">
    <source>
        <dbReference type="ARBA" id="ARBA00022777"/>
    </source>
</evidence>
<keyword evidence="7" id="KW-0963">Cytoplasm</keyword>
<evidence type="ECO:0000313" key="16">
    <source>
        <dbReference type="EMBL" id="MCH8615877.1"/>
    </source>
</evidence>
<comment type="catalytic activity">
    <reaction evidence="1">
        <text>L-histidyl-[protein] + phosphoenolpyruvate = N(pros)-phospho-L-histidyl-[protein] + pyruvate</text>
        <dbReference type="Rhea" id="RHEA:23880"/>
        <dbReference type="Rhea" id="RHEA-COMP:9745"/>
        <dbReference type="Rhea" id="RHEA-COMP:9746"/>
        <dbReference type="ChEBI" id="CHEBI:15361"/>
        <dbReference type="ChEBI" id="CHEBI:29979"/>
        <dbReference type="ChEBI" id="CHEBI:58702"/>
        <dbReference type="ChEBI" id="CHEBI:64837"/>
        <dbReference type="EC" id="2.7.3.9"/>
    </reaction>
</comment>
<dbReference type="PRINTS" id="PR00107">
    <property type="entry name" value="PHOSPHOCPHPR"/>
</dbReference>
<dbReference type="PRINTS" id="PR01736">
    <property type="entry name" value="PHPHTRNFRASE"/>
</dbReference>
<dbReference type="Gene3D" id="3.30.1340.10">
    <property type="entry name" value="HPr-like"/>
    <property type="match status" value="1"/>
</dbReference>
<keyword evidence="8" id="KW-0762">Sugar transport</keyword>
<evidence type="ECO:0000256" key="7">
    <source>
        <dbReference type="ARBA" id="ARBA00022490"/>
    </source>
</evidence>